<name>A0A392PHW1_9FABA</name>
<feature type="non-terminal residue" evidence="2">
    <location>
        <position position="1"/>
    </location>
</feature>
<proteinExistence type="predicted"/>
<evidence type="ECO:0000256" key="1">
    <source>
        <dbReference type="SAM" id="MobiDB-lite"/>
    </source>
</evidence>
<reference evidence="2 3" key="1">
    <citation type="journal article" date="2018" name="Front. Plant Sci.">
        <title>Red Clover (Trifolium pratense) and Zigzag Clover (T. medium) - A Picture of Genomic Similarities and Differences.</title>
        <authorList>
            <person name="Dluhosova J."/>
            <person name="Istvanek J."/>
            <person name="Nedelnik J."/>
            <person name="Repkova J."/>
        </authorList>
    </citation>
    <scope>NUCLEOTIDE SEQUENCE [LARGE SCALE GENOMIC DNA]</scope>
    <source>
        <strain evidence="3">cv. 10/8</strain>
        <tissue evidence="2">Leaf</tissue>
    </source>
</reference>
<comment type="caution">
    <text evidence="2">The sequence shown here is derived from an EMBL/GenBank/DDBJ whole genome shotgun (WGS) entry which is preliminary data.</text>
</comment>
<keyword evidence="3" id="KW-1185">Reference proteome</keyword>
<dbReference type="AlphaFoldDB" id="A0A392PHW1"/>
<dbReference type="PANTHER" id="PTHR36886">
    <property type="entry name" value="PROTEIN FRIGIDA-ESSENTIAL 1"/>
    <property type="match status" value="1"/>
</dbReference>
<feature type="region of interest" description="Disordered" evidence="1">
    <location>
        <begin position="1"/>
        <end position="32"/>
    </location>
</feature>
<dbReference type="Proteomes" id="UP000265520">
    <property type="component" value="Unassembled WGS sequence"/>
</dbReference>
<evidence type="ECO:0000313" key="3">
    <source>
        <dbReference type="Proteomes" id="UP000265520"/>
    </source>
</evidence>
<accession>A0A392PHW1</accession>
<dbReference type="EMBL" id="LXQA010079363">
    <property type="protein sequence ID" value="MCI11227.1"/>
    <property type="molecule type" value="Genomic_DNA"/>
</dbReference>
<protein>
    <submittedName>
        <fullName evidence="2">Zinc finger CCCH domain-containing protein</fullName>
    </submittedName>
</protein>
<evidence type="ECO:0000313" key="2">
    <source>
        <dbReference type="EMBL" id="MCI11227.1"/>
    </source>
</evidence>
<sequence>LMRIGSPIRLLQDYASDETSDNEDEGRTEDANNVFRVSAGAVPRFPDARKDCESGLETDIGFKSPTYSQKEIGLFSKSSQNNSEISPCLVQESDVTCKRSVSRTTGDGCVEPNLENHVHGNFASSAEAFQGKDGFGDTGFDIDNKSGTAEREHEKETSKFESTGLKVDEFGRHIREGATDSDSDESRSHRTRRMTKRDRSRSHSRSRSPLDRRSRRRRSLRRRKDKRSRSR</sequence>
<feature type="non-terminal residue" evidence="2">
    <location>
        <position position="231"/>
    </location>
</feature>
<feature type="compositionally biased region" description="Basic residues" evidence="1">
    <location>
        <begin position="213"/>
        <end position="231"/>
    </location>
</feature>
<feature type="region of interest" description="Disordered" evidence="1">
    <location>
        <begin position="128"/>
        <end position="231"/>
    </location>
</feature>
<feature type="compositionally biased region" description="Basic residues" evidence="1">
    <location>
        <begin position="189"/>
        <end position="206"/>
    </location>
</feature>
<organism evidence="2 3">
    <name type="scientific">Trifolium medium</name>
    <dbReference type="NCBI Taxonomy" id="97028"/>
    <lineage>
        <taxon>Eukaryota</taxon>
        <taxon>Viridiplantae</taxon>
        <taxon>Streptophyta</taxon>
        <taxon>Embryophyta</taxon>
        <taxon>Tracheophyta</taxon>
        <taxon>Spermatophyta</taxon>
        <taxon>Magnoliopsida</taxon>
        <taxon>eudicotyledons</taxon>
        <taxon>Gunneridae</taxon>
        <taxon>Pentapetalae</taxon>
        <taxon>rosids</taxon>
        <taxon>fabids</taxon>
        <taxon>Fabales</taxon>
        <taxon>Fabaceae</taxon>
        <taxon>Papilionoideae</taxon>
        <taxon>50 kb inversion clade</taxon>
        <taxon>NPAAA clade</taxon>
        <taxon>Hologalegina</taxon>
        <taxon>IRL clade</taxon>
        <taxon>Trifolieae</taxon>
        <taxon>Trifolium</taxon>
    </lineage>
</organism>
<dbReference type="InterPro" id="IPR052650">
    <property type="entry name" value="Zinc_finger_CCCH"/>
</dbReference>
<dbReference type="PANTHER" id="PTHR36886:SF7">
    <property type="entry name" value="EXPRESSED PROTEIN"/>
    <property type="match status" value="1"/>
</dbReference>
<feature type="compositionally biased region" description="Acidic residues" evidence="1">
    <location>
        <begin position="15"/>
        <end position="27"/>
    </location>
</feature>
<feature type="compositionally biased region" description="Basic and acidic residues" evidence="1">
    <location>
        <begin position="142"/>
        <end position="159"/>
    </location>
</feature>
<feature type="compositionally biased region" description="Basic and acidic residues" evidence="1">
    <location>
        <begin position="166"/>
        <end position="188"/>
    </location>
</feature>